<comment type="subunit">
    <text evidence="2">Heterodimer of HisH and HisF.</text>
</comment>
<evidence type="ECO:0000256" key="8">
    <source>
        <dbReference type="ARBA" id="ARBA00047838"/>
    </source>
</evidence>
<dbReference type="PROSITE" id="PS51273">
    <property type="entry name" value="GATASE_TYPE_1"/>
    <property type="match status" value="1"/>
</dbReference>
<dbReference type="Gene3D" id="3.40.50.880">
    <property type="match status" value="1"/>
</dbReference>
<dbReference type="InterPro" id="IPR017926">
    <property type="entry name" value="GATASE"/>
</dbReference>
<name>A0A3B0YU48_9ZZZZ</name>
<dbReference type="UniPathway" id="UPA00031">
    <property type="reaction ID" value="UER00010"/>
</dbReference>
<gene>
    <name evidence="11" type="ORF">MNBD_GAMMA12-3677</name>
</gene>
<keyword evidence="11" id="KW-0808">Transferase</keyword>
<dbReference type="PIRSF" id="PIRSF000495">
    <property type="entry name" value="Amidotransf_hisH"/>
    <property type="match status" value="1"/>
</dbReference>
<reference evidence="11" key="1">
    <citation type="submission" date="2018-06" db="EMBL/GenBank/DDBJ databases">
        <authorList>
            <person name="Zhirakovskaya E."/>
        </authorList>
    </citation>
    <scope>NUCLEOTIDE SEQUENCE</scope>
</reference>
<dbReference type="GO" id="GO:0000105">
    <property type="term" value="P:L-histidine biosynthetic process"/>
    <property type="evidence" value="ECO:0007669"/>
    <property type="project" value="UniProtKB-UniPathway"/>
</dbReference>
<accession>A0A3B0YU48</accession>
<dbReference type="HAMAP" id="MF_00278">
    <property type="entry name" value="HisH"/>
    <property type="match status" value="1"/>
</dbReference>
<dbReference type="SUPFAM" id="SSF52317">
    <property type="entry name" value="Class I glutamine amidotransferase-like"/>
    <property type="match status" value="1"/>
</dbReference>
<keyword evidence="11" id="KW-0328">Glycosyltransferase</keyword>
<dbReference type="NCBIfam" id="TIGR01855">
    <property type="entry name" value="IMP_synth_hisH"/>
    <property type="match status" value="1"/>
</dbReference>
<proteinExistence type="inferred from homology"/>
<feature type="domain" description="Glutamine amidotransferase" evidence="10">
    <location>
        <begin position="4"/>
        <end position="201"/>
    </location>
</feature>
<keyword evidence="3" id="KW-0028">Amino-acid biosynthesis</keyword>
<dbReference type="AlphaFoldDB" id="A0A3B0YU48"/>
<evidence type="ECO:0000256" key="7">
    <source>
        <dbReference type="ARBA" id="ARBA00023239"/>
    </source>
</evidence>
<evidence type="ECO:0000313" key="11">
    <source>
        <dbReference type="EMBL" id="VAW80180.1"/>
    </source>
</evidence>
<dbReference type="GO" id="GO:0004359">
    <property type="term" value="F:glutaminase activity"/>
    <property type="evidence" value="ECO:0007669"/>
    <property type="project" value="UniProtKB-EC"/>
</dbReference>
<dbReference type="Pfam" id="PF00117">
    <property type="entry name" value="GATase"/>
    <property type="match status" value="1"/>
</dbReference>
<dbReference type="PANTHER" id="PTHR42701:SF1">
    <property type="entry name" value="IMIDAZOLE GLYCEROL PHOSPHATE SYNTHASE SUBUNIT HISH"/>
    <property type="match status" value="1"/>
</dbReference>
<comment type="catalytic activity">
    <reaction evidence="8">
        <text>5-[(5-phospho-1-deoxy-D-ribulos-1-ylimino)methylamino]-1-(5-phospho-beta-D-ribosyl)imidazole-4-carboxamide + L-glutamine = D-erythro-1-(imidazol-4-yl)glycerol 3-phosphate + 5-amino-1-(5-phospho-beta-D-ribosyl)imidazole-4-carboxamide + L-glutamate + H(+)</text>
        <dbReference type="Rhea" id="RHEA:24793"/>
        <dbReference type="ChEBI" id="CHEBI:15378"/>
        <dbReference type="ChEBI" id="CHEBI:29985"/>
        <dbReference type="ChEBI" id="CHEBI:58278"/>
        <dbReference type="ChEBI" id="CHEBI:58359"/>
        <dbReference type="ChEBI" id="CHEBI:58475"/>
        <dbReference type="ChEBI" id="CHEBI:58525"/>
        <dbReference type="EC" id="4.3.2.10"/>
    </reaction>
</comment>
<evidence type="ECO:0000256" key="2">
    <source>
        <dbReference type="ARBA" id="ARBA00011152"/>
    </source>
</evidence>
<dbReference type="GO" id="GO:0016829">
    <property type="term" value="F:lyase activity"/>
    <property type="evidence" value="ECO:0007669"/>
    <property type="project" value="UniProtKB-KW"/>
</dbReference>
<dbReference type="EMBL" id="UOFL01000189">
    <property type="protein sequence ID" value="VAW80180.1"/>
    <property type="molecule type" value="Genomic_DNA"/>
</dbReference>
<comment type="catalytic activity">
    <reaction evidence="9">
        <text>L-glutamine + H2O = L-glutamate + NH4(+)</text>
        <dbReference type="Rhea" id="RHEA:15889"/>
        <dbReference type="ChEBI" id="CHEBI:15377"/>
        <dbReference type="ChEBI" id="CHEBI:28938"/>
        <dbReference type="ChEBI" id="CHEBI:29985"/>
        <dbReference type="ChEBI" id="CHEBI:58359"/>
        <dbReference type="EC" id="3.5.1.2"/>
    </reaction>
</comment>
<keyword evidence="4" id="KW-0378">Hydrolase</keyword>
<keyword evidence="7" id="KW-0456">Lyase</keyword>
<organism evidence="11">
    <name type="scientific">hydrothermal vent metagenome</name>
    <dbReference type="NCBI Taxonomy" id="652676"/>
    <lineage>
        <taxon>unclassified sequences</taxon>
        <taxon>metagenomes</taxon>
        <taxon>ecological metagenomes</taxon>
    </lineage>
</organism>
<dbReference type="GO" id="GO:0000107">
    <property type="term" value="F:imidazoleglycerol-phosphate synthase activity"/>
    <property type="evidence" value="ECO:0007669"/>
    <property type="project" value="TreeGrafter"/>
</dbReference>
<keyword evidence="6" id="KW-0368">Histidine biosynthesis</keyword>
<protein>
    <submittedName>
        <fullName evidence="11">Imidazole glycerol phosphate synthase amidotransferase subunit</fullName>
        <ecNumber evidence="11">2.4.2.-</ecNumber>
    </submittedName>
</protein>
<evidence type="ECO:0000256" key="5">
    <source>
        <dbReference type="ARBA" id="ARBA00022962"/>
    </source>
</evidence>
<evidence type="ECO:0000256" key="9">
    <source>
        <dbReference type="ARBA" id="ARBA00049534"/>
    </source>
</evidence>
<dbReference type="EC" id="2.4.2.-" evidence="11"/>
<sequence>MITILDYGLGNVLAFVNVYKRLNIPVNVARSKNDLVNTTKLILPGVGSFDNAMQQFEQSGMLLSIEKLVVNQGVPILGICVGMQMLARASDEGKLSGLGWIDGTVRKFDVTTMPVRTCLPHMGWNDVKPVVNGGLFQDIEQDARFYFLHSYYFECNQQKNIMAETDYGGAFSSAVFNDHVYGVQFHPEKSHHYGSQLLKNFSEI</sequence>
<evidence type="ECO:0000256" key="4">
    <source>
        <dbReference type="ARBA" id="ARBA00022801"/>
    </source>
</evidence>
<evidence type="ECO:0000256" key="6">
    <source>
        <dbReference type="ARBA" id="ARBA00023102"/>
    </source>
</evidence>
<dbReference type="PANTHER" id="PTHR42701">
    <property type="entry name" value="IMIDAZOLE GLYCEROL PHOSPHATE SYNTHASE SUBUNIT HISH"/>
    <property type="match status" value="1"/>
</dbReference>
<evidence type="ECO:0000256" key="3">
    <source>
        <dbReference type="ARBA" id="ARBA00022605"/>
    </source>
</evidence>
<keyword evidence="5" id="KW-0315">Glutamine amidotransferase</keyword>
<dbReference type="InterPro" id="IPR010139">
    <property type="entry name" value="Imidazole-glycPsynth_HisH"/>
</dbReference>
<evidence type="ECO:0000259" key="10">
    <source>
        <dbReference type="Pfam" id="PF00117"/>
    </source>
</evidence>
<dbReference type="InterPro" id="IPR029062">
    <property type="entry name" value="Class_I_gatase-like"/>
</dbReference>
<comment type="pathway">
    <text evidence="1">Amino-acid biosynthesis; L-histidine biosynthesis; L-histidine from 5-phospho-alpha-D-ribose 1-diphosphate: step 5/9.</text>
</comment>
<evidence type="ECO:0000256" key="1">
    <source>
        <dbReference type="ARBA" id="ARBA00005091"/>
    </source>
</evidence>
<dbReference type="CDD" id="cd01748">
    <property type="entry name" value="GATase1_IGP_Synthase"/>
    <property type="match status" value="1"/>
</dbReference>